<reference evidence="1" key="1">
    <citation type="submission" date="2022-04" db="EMBL/GenBank/DDBJ databases">
        <title>Carnegiea gigantea Genome sequencing and assembly v2.</title>
        <authorList>
            <person name="Copetti D."/>
            <person name="Sanderson M.J."/>
            <person name="Burquez A."/>
            <person name="Wojciechowski M.F."/>
        </authorList>
    </citation>
    <scope>NUCLEOTIDE SEQUENCE</scope>
    <source>
        <strain evidence="1">SGP5-SGP5p</strain>
        <tissue evidence="1">Aerial part</tissue>
    </source>
</reference>
<dbReference type="OrthoDB" id="1838911at2759"/>
<dbReference type="EMBL" id="JAKOGI010001520">
    <property type="protein sequence ID" value="KAJ8425197.1"/>
    <property type="molecule type" value="Genomic_DNA"/>
</dbReference>
<proteinExistence type="predicted"/>
<organism evidence="1 2">
    <name type="scientific">Carnegiea gigantea</name>
    <dbReference type="NCBI Taxonomy" id="171969"/>
    <lineage>
        <taxon>Eukaryota</taxon>
        <taxon>Viridiplantae</taxon>
        <taxon>Streptophyta</taxon>
        <taxon>Embryophyta</taxon>
        <taxon>Tracheophyta</taxon>
        <taxon>Spermatophyta</taxon>
        <taxon>Magnoliopsida</taxon>
        <taxon>eudicotyledons</taxon>
        <taxon>Gunneridae</taxon>
        <taxon>Pentapetalae</taxon>
        <taxon>Caryophyllales</taxon>
        <taxon>Cactineae</taxon>
        <taxon>Cactaceae</taxon>
        <taxon>Cactoideae</taxon>
        <taxon>Echinocereeae</taxon>
        <taxon>Carnegiea</taxon>
    </lineage>
</organism>
<dbReference type="AlphaFoldDB" id="A0A9Q1GPJ2"/>
<gene>
    <name evidence="1" type="ORF">Cgig2_004319</name>
</gene>
<keyword evidence="2" id="KW-1185">Reference proteome</keyword>
<name>A0A9Q1GPJ2_9CARY</name>
<evidence type="ECO:0000313" key="1">
    <source>
        <dbReference type="EMBL" id="KAJ8425197.1"/>
    </source>
</evidence>
<protein>
    <submittedName>
        <fullName evidence="1">Uncharacterized protein</fullName>
    </submittedName>
</protein>
<accession>A0A9Q1GPJ2</accession>
<comment type="caution">
    <text evidence="1">The sequence shown here is derived from an EMBL/GenBank/DDBJ whole genome shotgun (WGS) entry which is preliminary data.</text>
</comment>
<sequence length="172" mass="19278">MEILRKMNSIITASQMNKNARAHCEKCFLELKELGEFDVSSIHCNEHGHEKVLNSLPNVLNPLGSRQKALGIRDLRVLLKINRKSKKLSKNAVSSSTAPSQITLSMFNHLSLVPQDQHRAGEGSFPLPPFHPTYYFHSANSSSVFMPVMAPPVLQQLHSNVIHANDSYNDKH</sequence>
<evidence type="ECO:0000313" key="2">
    <source>
        <dbReference type="Proteomes" id="UP001153076"/>
    </source>
</evidence>
<dbReference type="Proteomes" id="UP001153076">
    <property type="component" value="Unassembled WGS sequence"/>
</dbReference>